<dbReference type="Gene3D" id="4.10.60.10">
    <property type="entry name" value="Zinc finger, CCHC-type"/>
    <property type="match status" value="1"/>
</dbReference>
<comment type="caution">
    <text evidence="4">The sequence shown here is derived from an EMBL/GenBank/DDBJ whole genome shotgun (WGS) entry which is preliminary data.</text>
</comment>
<dbReference type="GO" id="GO:0008270">
    <property type="term" value="F:zinc ion binding"/>
    <property type="evidence" value="ECO:0007669"/>
    <property type="project" value="UniProtKB-KW"/>
</dbReference>
<dbReference type="AlphaFoldDB" id="A0A445FSK5"/>
<proteinExistence type="predicted"/>
<protein>
    <submittedName>
        <fullName evidence="4">Retrovirus-related Pol polyprotein from transposon TNT 1-94</fullName>
    </submittedName>
</protein>
<evidence type="ECO:0000256" key="1">
    <source>
        <dbReference type="PROSITE-ProRule" id="PRU00047"/>
    </source>
</evidence>
<feature type="domain" description="CCHC-type" evidence="3">
    <location>
        <begin position="318"/>
        <end position="333"/>
    </location>
</feature>
<evidence type="ECO:0000256" key="2">
    <source>
        <dbReference type="SAM" id="MobiDB-lite"/>
    </source>
</evidence>
<feature type="compositionally biased region" description="Polar residues" evidence="2">
    <location>
        <begin position="279"/>
        <end position="294"/>
    </location>
</feature>
<evidence type="ECO:0000259" key="3">
    <source>
        <dbReference type="PROSITE" id="PS50158"/>
    </source>
</evidence>
<name>A0A445FSK5_GLYSO</name>
<keyword evidence="5" id="KW-1185">Reference proteome</keyword>
<feature type="non-terminal residue" evidence="4">
    <location>
        <position position="1"/>
    </location>
</feature>
<keyword evidence="1" id="KW-0862">Zinc</keyword>
<dbReference type="PANTHER" id="PTHR47592:SF27">
    <property type="entry name" value="OS08G0421700 PROTEIN"/>
    <property type="match status" value="1"/>
</dbReference>
<dbReference type="SMART" id="SM00343">
    <property type="entry name" value="ZnF_C2HC"/>
    <property type="match status" value="1"/>
</dbReference>
<feature type="region of interest" description="Disordered" evidence="2">
    <location>
        <begin position="276"/>
        <end position="315"/>
    </location>
</feature>
<dbReference type="InterPro" id="IPR054722">
    <property type="entry name" value="PolX-like_BBD"/>
</dbReference>
<reference evidence="4 5" key="1">
    <citation type="submission" date="2018-09" db="EMBL/GenBank/DDBJ databases">
        <title>A high-quality reference genome of wild soybean provides a powerful tool to mine soybean genomes.</title>
        <authorList>
            <person name="Xie M."/>
            <person name="Chung C.Y.L."/>
            <person name="Li M.-W."/>
            <person name="Wong F.-L."/>
            <person name="Chan T.-F."/>
            <person name="Lam H.-M."/>
        </authorList>
    </citation>
    <scope>NUCLEOTIDE SEQUENCE [LARGE SCALE GENOMIC DNA]</scope>
    <source>
        <strain evidence="5">cv. W05</strain>
        <tissue evidence="4">Hypocotyl of etiolated seedlings</tissue>
    </source>
</reference>
<dbReference type="InterPro" id="IPR036875">
    <property type="entry name" value="Znf_CCHC_sf"/>
</dbReference>
<dbReference type="InterPro" id="IPR001878">
    <property type="entry name" value="Znf_CCHC"/>
</dbReference>
<dbReference type="Pfam" id="PF00098">
    <property type="entry name" value="zf-CCHC"/>
    <property type="match status" value="1"/>
</dbReference>
<organism evidence="4 5">
    <name type="scientific">Glycine soja</name>
    <name type="common">Wild soybean</name>
    <dbReference type="NCBI Taxonomy" id="3848"/>
    <lineage>
        <taxon>Eukaryota</taxon>
        <taxon>Viridiplantae</taxon>
        <taxon>Streptophyta</taxon>
        <taxon>Embryophyta</taxon>
        <taxon>Tracheophyta</taxon>
        <taxon>Spermatophyta</taxon>
        <taxon>Magnoliopsida</taxon>
        <taxon>eudicotyledons</taxon>
        <taxon>Gunneridae</taxon>
        <taxon>Pentapetalae</taxon>
        <taxon>rosids</taxon>
        <taxon>fabids</taxon>
        <taxon>Fabales</taxon>
        <taxon>Fabaceae</taxon>
        <taxon>Papilionoideae</taxon>
        <taxon>50 kb inversion clade</taxon>
        <taxon>NPAAA clade</taxon>
        <taxon>indigoferoid/millettioid clade</taxon>
        <taxon>Phaseoleae</taxon>
        <taxon>Glycine</taxon>
        <taxon>Glycine subgen. Soja</taxon>
    </lineage>
</organism>
<dbReference type="EMBL" id="QZWG01000018">
    <property type="protein sequence ID" value="RZB51885.1"/>
    <property type="molecule type" value="Genomic_DNA"/>
</dbReference>
<dbReference type="SUPFAM" id="SSF57756">
    <property type="entry name" value="Retrovirus zinc finger-like domains"/>
    <property type="match status" value="1"/>
</dbReference>
<dbReference type="Pfam" id="PF22936">
    <property type="entry name" value="Pol_BBD"/>
    <property type="match status" value="1"/>
</dbReference>
<gene>
    <name evidence="4" type="ORF">D0Y65_048351</name>
</gene>
<dbReference type="Proteomes" id="UP000289340">
    <property type="component" value="Chromosome 18"/>
</dbReference>
<sequence length="455" mass="52203">INWVQMHGVPALVQLRTPPPAMMGLPNLPVSLTVKWLMMLMQNRLLRRICYMERESLMKAKYKVEKKDDFGSAMATVDITSSNNNDLNKPFRFEGYHFKRWQQKMTFYLTMRKVAYVLNTDIPVVLEDVEKEVKDKMTMELALWNENDYLCKNFILNGLADDLYDYYSPYKSAKLVWLALEKKYDIEEAGTKKYVVSRYLKYQMTDDKSVESQSHEIQKIAHDIISEGMTLDEQFQVAVIIDKLPPGWKDFKNLLRHKTKEFSLEKNTGAVLKPIGKNFKNQNRNVSNTSNRNKNPPRVQHARQHPPAKNNPDEPFLCYNCGKPGHMARKCRNPSMTGAPQANMTQEPYIAVITEINMIGGSDGWWVDTGASRHVCYDRAMFKTYTNVENKKVLLGDSHTTTVAGTGNVELKFTSGKTLILKDVMHTPEMRKNLVSGFLLNKAGFTQTIGADLFT</sequence>
<dbReference type="PANTHER" id="PTHR47592">
    <property type="entry name" value="PBF68 PROTEIN"/>
    <property type="match status" value="1"/>
</dbReference>
<evidence type="ECO:0000313" key="5">
    <source>
        <dbReference type="Proteomes" id="UP000289340"/>
    </source>
</evidence>
<dbReference type="PROSITE" id="PS50158">
    <property type="entry name" value="ZF_CCHC"/>
    <property type="match status" value="1"/>
</dbReference>
<keyword evidence="1" id="KW-0863">Zinc-finger</keyword>
<dbReference type="Pfam" id="PF14223">
    <property type="entry name" value="Retrotran_gag_2"/>
    <property type="match status" value="1"/>
</dbReference>
<keyword evidence="1" id="KW-0479">Metal-binding</keyword>
<accession>A0A445FSK5</accession>
<dbReference type="GO" id="GO:0003676">
    <property type="term" value="F:nucleic acid binding"/>
    <property type="evidence" value="ECO:0007669"/>
    <property type="project" value="InterPro"/>
</dbReference>
<evidence type="ECO:0000313" key="4">
    <source>
        <dbReference type="EMBL" id="RZB51885.1"/>
    </source>
</evidence>